<evidence type="ECO:0000313" key="1">
    <source>
        <dbReference type="EMBL" id="NGP90022.1"/>
    </source>
</evidence>
<protein>
    <submittedName>
        <fullName evidence="1">SocA family protein</fullName>
    </submittedName>
</protein>
<accession>A0A6M1TIY7</accession>
<name>A0A6M1TIY7_9BACT</name>
<reference evidence="1 2" key="1">
    <citation type="submission" date="2020-02" db="EMBL/GenBank/DDBJ databases">
        <title>Aliifodinibius halophilus 2W32, complete genome.</title>
        <authorList>
            <person name="Li Y."/>
            <person name="Wu S."/>
        </authorList>
    </citation>
    <scope>NUCLEOTIDE SEQUENCE [LARGE SCALE GENOMIC DNA]</scope>
    <source>
        <strain evidence="1 2">2W32</strain>
    </source>
</reference>
<dbReference type="RefSeq" id="WP_165271251.1">
    <property type="nucleotide sequence ID" value="NZ_JAALLS010000030.1"/>
</dbReference>
<dbReference type="AlphaFoldDB" id="A0A6M1TIY7"/>
<dbReference type="Proteomes" id="UP000479132">
    <property type="component" value="Unassembled WGS sequence"/>
</dbReference>
<gene>
    <name evidence="1" type="ORF">G3569_16820</name>
</gene>
<proteinExistence type="predicted"/>
<keyword evidence="2" id="KW-1185">Reference proteome</keyword>
<evidence type="ECO:0000313" key="2">
    <source>
        <dbReference type="Proteomes" id="UP000479132"/>
    </source>
</evidence>
<comment type="caution">
    <text evidence="1">The sequence shown here is derived from an EMBL/GenBank/DDBJ whole genome shotgun (WGS) entry which is preliminary data.</text>
</comment>
<sequence>MEIIKRMQDNQHFGRIMLVKILFLIEYHLRVKGFNSNYKRWDHGPFDNQLINSVEYNLKKDGWINIESEESKNYDQKVYTPTQMAYEKSHYFKNSWGELDDEIEQILSIFNDANSTQAEIIATVYAAYNDLLIEGKEPSEDEVLDEILNNWHPNKKKISEERWRSAYRWIKEKGLVPTGFGKSTKEAA</sequence>
<dbReference type="EMBL" id="JAALLS010000030">
    <property type="protein sequence ID" value="NGP90022.1"/>
    <property type="molecule type" value="Genomic_DNA"/>
</dbReference>
<organism evidence="1 2">
    <name type="scientific">Fodinibius halophilus</name>
    <dbReference type="NCBI Taxonomy" id="1736908"/>
    <lineage>
        <taxon>Bacteria</taxon>
        <taxon>Pseudomonadati</taxon>
        <taxon>Balneolota</taxon>
        <taxon>Balneolia</taxon>
        <taxon>Balneolales</taxon>
        <taxon>Balneolaceae</taxon>
        <taxon>Fodinibius</taxon>
    </lineage>
</organism>